<protein>
    <submittedName>
        <fullName evidence="4">Ral GTPase-activating protein subunit beta isoform X12</fullName>
    </submittedName>
</protein>
<dbReference type="InterPro" id="IPR046859">
    <property type="entry name" value="RGPA/RALGAPB_N"/>
</dbReference>
<dbReference type="Gene3D" id="3.40.50.11210">
    <property type="entry name" value="Rap/Ran-GAP"/>
    <property type="match status" value="1"/>
</dbReference>
<accession>A0A6I8V716</accession>
<proteinExistence type="predicted"/>
<organism evidence="3 4">
    <name type="scientific">Drosophila pseudoobscura pseudoobscura</name>
    <name type="common">Fruit fly</name>
    <dbReference type="NCBI Taxonomy" id="46245"/>
    <lineage>
        <taxon>Eukaryota</taxon>
        <taxon>Metazoa</taxon>
        <taxon>Ecdysozoa</taxon>
        <taxon>Arthropoda</taxon>
        <taxon>Hexapoda</taxon>
        <taxon>Insecta</taxon>
        <taxon>Pterygota</taxon>
        <taxon>Neoptera</taxon>
        <taxon>Endopterygota</taxon>
        <taxon>Diptera</taxon>
        <taxon>Brachycera</taxon>
        <taxon>Muscomorpha</taxon>
        <taxon>Ephydroidea</taxon>
        <taxon>Drosophilidae</taxon>
        <taxon>Drosophila</taxon>
        <taxon>Sophophora</taxon>
    </lineage>
</organism>
<dbReference type="Pfam" id="PF20412">
    <property type="entry name" value="RALGAPB_N"/>
    <property type="match status" value="1"/>
</dbReference>
<dbReference type="SUPFAM" id="SSF111347">
    <property type="entry name" value="Rap/Ran-GAP"/>
    <property type="match status" value="1"/>
</dbReference>
<name>A0A6I8V716_DROPS</name>
<reference evidence="4" key="1">
    <citation type="submission" date="2025-08" db="UniProtKB">
        <authorList>
            <consortium name="RefSeq"/>
        </authorList>
    </citation>
    <scope>IDENTIFICATION</scope>
    <source>
        <strain evidence="4">MV-25-SWS-2005</strain>
        <tissue evidence="4">Whole body</tissue>
    </source>
</reference>
<feature type="domain" description="Ral GTPase-activating protein subunit alpha/beta N-terminal" evidence="2">
    <location>
        <begin position="152"/>
        <end position="273"/>
    </location>
</feature>
<evidence type="ECO:0000313" key="4">
    <source>
        <dbReference type="RefSeq" id="XP_015034991.2"/>
    </source>
</evidence>
<evidence type="ECO:0000313" key="3">
    <source>
        <dbReference type="Proteomes" id="UP000001819"/>
    </source>
</evidence>
<dbReference type="GO" id="GO:0005096">
    <property type="term" value="F:GTPase activator activity"/>
    <property type="evidence" value="ECO:0007669"/>
    <property type="project" value="InterPro"/>
</dbReference>
<evidence type="ECO:0000256" key="1">
    <source>
        <dbReference type="SAM" id="MobiDB-lite"/>
    </source>
</evidence>
<dbReference type="RefSeq" id="XP_015034991.2">
    <property type="nucleotide sequence ID" value="XM_015179505.2"/>
</dbReference>
<dbReference type="ExpressionAtlas" id="A0A6I8V716">
    <property type="expression patterns" value="baseline"/>
</dbReference>
<dbReference type="InterPro" id="IPR035974">
    <property type="entry name" value="Rap/Ran-GAP_sf"/>
</dbReference>
<dbReference type="InterPro" id="IPR016024">
    <property type="entry name" value="ARM-type_fold"/>
</dbReference>
<sequence length="1521" mass="169342">MYSEWASLSAQITANSCGAQCFSVLNKFPASAGREVVVSVVKQLGTNLGITQNAEPSHLVKDEEVKWCMDVICFGLSLPLQEHETIKDCVNVYCEWLTALHPQPRISVPKPICEDANLYARQIINHFHNLFVPRQGEILPFLYQTTLGADTIKRQAVLCHRVLRTLQQTAQISQQMDRQTWDTLLLFLLAINEILLAPPTVKDDVGDQLCERVLSVLFEVWLLACVRSFPSPSMWKTLQESCSMWRHRVALVDQWNRVNLALTSRLLEFSYGPAFPQLKNADEDGQLIPLGMSNDCVAQTWYRFLRMIGNPTALCSPHIISKSSHFVQWALTHEKGAETHQHPCLQMLPQIFLNAMKGISSQVDAFLALPLTSMGAGVELAVARPKCNSILHVFHEWLFEAAHIGGDTWRQNRKKQACEASKRPSSMIMEHRKGSISLSQPNSLNDPASLPPTLTIDKYESGRAEAIGTLCKIFCAKKTGEEILPVYLARFYMALQQCLKITESKECDETLASILLHSGDLFRLDLDGINVLLPGFIAALEIVLPDKDLKLKTQSMAFNRTELRRSAINILLSIMVLPLHYQALPIRDLSSETNEKMFTFIQLKSRLMNILMNALQVETDAQNTHMLLGGLLLCVQDAVTFEETDLGGGGSGATHLHNSGGAQHQHQHHEANLLSSGCSERSASLVSTGTASLGAQTTATMGAGSGSIRDTASAHDYPSLTISDDMSFEFGQELEGVTTYDNAHALFVRATYLVCHRLISSWKTDLNVSLAALELLSGLARLHIRETDTLVKIYEASQNLTIISSDALECKRAVKWICDYICYQCSRPPPAHSKDLHSTIVAAFQCTAAWLMQHPYLLQDKDCLQTVLEVVELGISGTKSQSKSGDIPKFKDEKELKPASMRVRDAAENLLTIILEQVGYFPSECGPESISSLLDELALMKHCNSMVPAAAASTEQAIAKFKYFVTENSTILALLEEPLGNDQDPQPTVTLLIRGPFGRHAWTMQLRHLPRSKSGIKYHAVNPGRPIPMNDNSQRPECEQKNFPDGVDKVQPCVADYSIPTIEQIREQYGSASIRELELILENQSIHEKLAWAEADNSVDSLSHSQECVPPLVCQEFHAARLFLSHFGFLTFETRNPHNPAESLGTPPQRPLIVLDTKSTAFAADLDRLDKLSARTHDTVYVFYVKTGQTSAQQIIGNMVEEPSLTYDPHFAGMLQTLGWPVLVADHSGWTGFAHNSWSLKGTPEEQHQQHQLQQQLQLKSNVPSELNYNGSQRVLYWADVSSEIAFVVPTTWNLRYNSDISDGASIANSDQIGSSNVWARCESDTGTGPAKSKPRNLSLELETATGTGTGTGRTQKEPVPPTRRKGNVTKPTLLAQAPAKIFLVWLESYEDYLNFPLEDLLAYTRTGEELHSLQQPRAADCHVIFVHSLLSGLLRVKLQGPPGRMSFATPLVDGMVLSRRVVGNLVRQTALNISRRRRLDNDNYQPPHVRRRLKVQDIVQKYKMDLSEAELLAHLFQRAI</sequence>
<keyword evidence="3" id="KW-1185">Reference proteome</keyword>
<dbReference type="InterPro" id="IPR039930">
    <property type="entry name" value="RALGAPB"/>
</dbReference>
<evidence type="ECO:0000259" key="2">
    <source>
        <dbReference type="Pfam" id="PF20412"/>
    </source>
</evidence>
<dbReference type="PANTHER" id="PTHR21344:SF1">
    <property type="entry name" value="RAL GTPASE-ACTIVATING PROTEIN SUBUNIT BETA"/>
    <property type="match status" value="1"/>
</dbReference>
<gene>
    <name evidence="4" type="primary">LOC6903642</name>
</gene>
<dbReference type="Proteomes" id="UP000001819">
    <property type="component" value="Chromosome X"/>
</dbReference>
<dbReference type="GO" id="GO:0051056">
    <property type="term" value="P:regulation of small GTPase mediated signal transduction"/>
    <property type="evidence" value="ECO:0007669"/>
    <property type="project" value="InterPro"/>
</dbReference>
<dbReference type="PANTHER" id="PTHR21344">
    <property type="entry name" value="RAL GTPASE-ACTIVATING PROTEIN SUBUNIT BETA"/>
    <property type="match status" value="1"/>
</dbReference>
<feature type="region of interest" description="Disordered" evidence="1">
    <location>
        <begin position="1322"/>
        <end position="1368"/>
    </location>
</feature>
<dbReference type="SUPFAM" id="SSF48371">
    <property type="entry name" value="ARM repeat"/>
    <property type="match status" value="1"/>
</dbReference>